<evidence type="ECO:0000256" key="1">
    <source>
        <dbReference type="SAM" id="MobiDB-lite"/>
    </source>
</evidence>
<sequence>MQGFTEAEEGFIRESLLLGLEQTELRDRFWKQFGTGHSSKSLRNKTQRLATAGGVPAKKNAFWTAEEEQFLADWPHQPSTGLATAFHAKFGSDRSVSALATGFSKMKKARNKEEEAREDAQGGAAD</sequence>
<keyword evidence="3" id="KW-1185">Reference proteome</keyword>
<dbReference type="EMBL" id="JAADJG010000033">
    <property type="protein sequence ID" value="KAF4457159.1"/>
    <property type="molecule type" value="Genomic_DNA"/>
</dbReference>
<feature type="region of interest" description="Disordered" evidence="1">
    <location>
        <begin position="105"/>
        <end position="126"/>
    </location>
</feature>
<dbReference type="Proteomes" id="UP000605986">
    <property type="component" value="Unassembled WGS sequence"/>
</dbReference>
<dbReference type="AlphaFoldDB" id="A0A8H4KWV9"/>
<gene>
    <name evidence="2" type="ORF">F53441_847</name>
</gene>
<name>A0A8H4KWV9_9HYPO</name>
<feature type="compositionally biased region" description="Basic and acidic residues" evidence="1">
    <location>
        <begin position="111"/>
        <end position="120"/>
    </location>
</feature>
<evidence type="ECO:0000313" key="2">
    <source>
        <dbReference type="EMBL" id="KAF4457159.1"/>
    </source>
</evidence>
<proteinExistence type="predicted"/>
<comment type="caution">
    <text evidence="2">The sequence shown here is derived from an EMBL/GenBank/DDBJ whole genome shotgun (WGS) entry which is preliminary data.</text>
</comment>
<dbReference type="OrthoDB" id="4619081at2759"/>
<accession>A0A8H4KWV9</accession>
<evidence type="ECO:0000313" key="3">
    <source>
        <dbReference type="Proteomes" id="UP000605986"/>
    </source>
</evidence>
<reference evidence="2" key="1">
    <citation type="submission" date="2020-01" db="EMBL/GenBank/DDBJ databases">
        <title>Identification and distribution of gene clusters putatively required for synthesis of sphingolipid metabolism inhibitors in phylogenetically diverse species of the filamentous fungus Fusarium.</title>
        <authorList>
            <person name="Kim H.-S."/>
            <person name="Busman M."/>
            <person name="Brown D.W."/>
            <person name="Divon H."/>
            <person name="Uhlig S."/>
            <person name="Proctor R.H."/>
        </authorList>
    </citation>
    <scope>NUCLEOTIDE SEQUENCE</scope>
    <source>
        <strain evidence="2">NRRL 53441</strain>
    </source>
</reference>
<protein>
    <submittedName>
        <fullName evidence="2">Uncharacterized protein</fullName>
    </submittedName>
</protein>
<organism evidence="2 3">
    <name type="scientific">Fusarium austroafricanum</name>
    <dbReference type="NCBI Taxonomy" id="2364996"/>
    <lineage>
        <taxon>Eukaryota</taxon>
        <taxon>Fungi</taxon>
        <taxon>Dikarya</taxon>
        <taxon>Ascomycota</taxon>
        <taxon>Pezizomycotina</taxon>
        <taxon>Sordariomycetes</taxon>
        <taxon>Hypocreomycetidae</taxon>
        <taxon>Hypocreales</taxon>
        <taxon>Nectriaceae</taxon>
        <taxon>Fusarium</taxon>
        <taxon>Fusarium concolor species complex</taxon>
    </lineage>
</organism>